<keyword evidence="1" id="KW-0732">Signal</keyword>
<accession>A0ABW3Y506</accession>
<evidence type="ECO:0000313" key="2">
    <source>
        <dbReference type="EMBL" id="MFD1319497.1"/>
    </source>
</evidence>
<keyword evidence="3" id="KW-1185">Reference proteome</keyword>
<name>A0ABW3Y506_9ACTN</name>
<comment type="caution">
    <text evidence="2">The sequence shown here is derived from an EMBL/GenBank/DDBJ whole genome shotgun (WGS) entry which is preliminary data.</text>
</comment>
<gene>
    <name evidence="2" type="ORF">ACFQ4H_00050</name>
</gene>
<organism evidence="2 3">
    <name type="scientific">Micromonospora sonneratiae</name>
    <dbReference type="NCBI Taxonomy" id="1184706"/>
    <lineage>
        <taxon>Bacteria</taxon>
        <taxon>Bacillati</taxon>
        <taxon>Actinomycetota</taxon>
        <taxon>Actinomycetes</taxon>
        <taxon>Micromonosporales</taxon>
        <taxon>Micromonosporaceae</taxon>
        <taxon>Micromonospora</taxon>
    </lineage>
</organism>
<evidence type="ECO:0000256" key="1">
    <source>
        <dbReference type="SAM" id="SignalP"/>
    </source>
</evidence>
<feature type="chain" id="PRO_5046558325" evidence="1">
    <location>
        <begin position="33"/>
        <end position="347"/>
    </location>
</feature>
<reference evidence="3" key="1">
    <citation type="journal article" date="2019" name="Int. J. Syst. Evol. Microbiol.">
        <title>The Global Catalogue of Microorganisms (GCM) 10K type strain sequencing project: providing services to taxonomists for standard genome sequencing and annotation.</title>
        <authorList>
            <consortium name="The Broad Institute Genomics Platform"/>
            <consortium name="The Broad Institute Genome Sequencing Center for Infectious Disease"/>
            <person name="Wu L."/>
            <person name="Ma J."/>
        </authorList>
    </citation>
    <scope>NUCLEOTIDE SEQUENCE [LARGE SCALE GENOMIC DNA]</scope>
    <source>
        <strain evidence="3">JCM 31037</strain>
    </source>
</reference>
<evidence type="ECO:0000313" key="3">
    <source>
        <dbReference type="Proteomes" id="UP001597260"/>
    </source>
</evidence>
<dbReference type="Proteomes" id="UP001597260">
    <property type="component" value="Unassembled WGS sequence"/>
</dbReference>
<proteinExistence type="predicted"/>
<dbReference type="RefSeq" id="WP_377565357.1">
    <property type="nucleotide sequence ID" value="NZ_JBHTMP010000001.1"/>
</dbReference>
<dbReference type="EMBL" id="JBHTMP010000001">
    <property type="protein sequence ID" value="MFD1319497.1"/>
    <property type="molecule type" value="Genomic_DNA"/>
</dbReference>
<sequence>MGTASRHVRRSAPRLLVGAVLATLLTLSSAGAASGGAGTDSTTAGGPATAATTDVYIKDVAADLGYQPHSYNPLWASPDIKVCPTAIECAVSQNPIVGVTNYIFVKLRNPGPYGSGTANGTLRVYRTTPGGGSAWPGAWTQIGAMSVPVPPGVTTVTIPWNGVPGPGHFCLLARWVSPTDPMTIEGPDITINTRYNNNIAWRNVDSVFALIGRPQVRPFAIGNWTTVPTRNDLVFTAVDVPFQNVGTIVADLGPTLFERWVQAGRPGEGIREIGKNQVQILDPKQARIGDLLLNPGERPEFQLIFTANAASSRPFTLHVTQFGPAKEGAEKTDLGGVEYQLTAGQQG</sequence>
<feature type="signal peptide" evidence="1">
    <location>
        <begin position="1"/>
        <end position="32"/>
    </location>
</feature>
<protein>
    <submittedName>
        <fullName evidence="2">Uncharacterized protein</fullName>
    </submittedName>
</protein>